<dbReference type="EMBL" id="JACGCI010000029">
    <property type="protein sequence ID" value="KAF6755727.1"/>
    <property type="molecule type" value="Genomic_DNA"/>
</dbReference>
<dbReference type="InterPro" id="IPR040976">
    <property type="entry name" value="Pkinase_fungal"/>
</dbReference>
<gene>
    <name evidence="3" type="ORF">DFP72DRAFT_1119836</name>
</gene>
<name>A0A8H6I0K5_9AGAR</name>
<dbReference type="AlphaFoldDB" id="A0A8H6I0K5"/>
<dbReference type="OrthoDB" id="5569250at2759"/>
<organism evidence="3 4">
    <name type="scientific">Ephemerocybe angulata</name>
    <dbReference type="NCBI Taxonomy" id="980116"/>
    <lineage>
        <taxon>Eukaryota</taxon>
        <taxon>Fungi</taxon>
        <taxon>Dikarya</taxon>
        <taxon>Basidiomycota</taxon>
        <taxon>Agaricomycotina</taxon>
        <taxon>Agaricomycetes</taxon>
        <taxon>Agaricomycetidae</taxon>
        <taxon>Agaricales</taxon>
        <taxon>Agaricineae</taxon>
        <taxon>Psathyrellaceae</taxon>
        <taxon>Ephemerocybe</taxon>
    </lineage>
</organism>
<evidence type="ECO:0000256" key="1">
    <source>
        <dbReference type="SAM" id="MobiDB-lite"/>
    </source>
</evidence>
<evidence type="ECO:0000313" key="3">
    <source>
        <dbReference type="EMBL" id="KAF6755727.1"/>
    </source>
</evidence>
<reference evidence="3 4" key="1">
    <citation type="submission" date="2020-07" db="EMBL/GenBank/DDBJ databases">
        <title>Comparative genomics of pyrophilous fungi reveals a link between fire events and developmental genes.</title>
        <authorList>
            <consortium name="DOE Joint Genome Institute"/>
            <person name="Steindorff A.S."/>
            <person name="Carver A."/>
            <person name="Calhoun S."/>
            <person name="Stillman K."/>
            <person name="Liu H."/>
            <person name="Lipzen A."/>
            <person name="Pangilinan J."/>
            <person name="Labutti K."/>
            <person name="Bruns T.D."/>
            <person name="Grigoriev I.V."/>
        </authorList>
    </citation>
    <scope>NUCLEOTIDE SEQUENCE [LARGE SCALE GENOMIC DNA]</scope>
    <source>
        <strain evidence="3 4">CBS 144469</strain>
    </source>
</reference>
<accession>A0A8H6I0K5</accession>
<comment type="caution">
    <text evidence="3">The sequence shown here is derived from an EMBL/GenBank/DDBJ whole genome shotgun (WGS) entry which is preliminary data.</text>
</comment>
<evidence type="ECO:0000259" key="2">
    <source>
        <dbReference type="Pfam" id="PF17667"/>
    </source>
</evidence>
<feature type="domain" description="Fungal-type protein kinase" evidence="2">
    <location>
        <begin position="261"/>
        <end position="451"/>
    </location>
</feature>
<dbReference type="Pfam" id="PF17667">
    <property type="entry name" value="Pkinase_fungal"/>
    <property type="match status" value="1"/>
</dbReference>
<keyword evidence="4" id="KW-1185">Reference proteome</keyword>
<evidence type="ECO:0000313" key="4">
    <source>
        <dbReference type="Proteomes" id="UP000521943"/>
    </source>
</evidence>
<protein>
    <recommendedName>
        <fullName evidence="2">Fungal-type protein kinase domain-containing protein</fullName>
    </recommendedName>
</protein>
<sequence>MTCNNAPPSQCSPSTASSSSSQYSDYSTTSSTDSYNVSSAETHGDLQREISAFRHTGVDLSKFVEVVWDLDRPTSELILKLPLPLLSSDIHDYKSIERESERRGPFITLTKKLLAAVQDSALCIDTPCDASGSPAAVWHYAECNSSDVTGTTLKGDSLAMMTTWPSAATPALESPTLAVAKHIMAMARRTELINISASSGTQWLGTDLAAASALPQAQISNGSKLAQALKRSREDTQCDDPERQSKRPRLEEELDPIGSIDSLLQLASLARGCLASTSRLWVTGLVIDGCKITAAYFDRHLVACAAPFHFDEEPAKLALVVYAMSMCDRSAAGFDPHLRSWPSHTTELITAAMEREVERPVDDVVGSFFEFPSEINEIQESGSTSSPIHCFRVAGWIQKPKELIGRSTMVYKIQRVSENKSVSTEDYALKLSWPPESRTSEIKVLKELKKKLPERLHAAHLPNVEFATTFTAEQLSLPWLKLGLELGTENHEARVLRVLASSYYDSSFCRFNAPLSTTVVNEVVHNRQ</sequence>
<proteinExistence type="predicted"/>
<feature type="region of interest" description="Disordered" evidence="1">
    <location>
        <begin position="1"/>
        <end position="40"/>
    </location>
</feature>
<dbReference type="Proteomes" id="UP000521943">
    <property type="component" value="Unassembled WGS sequence"/>
</dbReference>